<gene>
    <name evidence="1" type="ORF">EJA03_05115</name>
</gene>
<dbReference type="Proteomes" id="UP000269041">
    <property type="component" value="Unassembled WGS sequence"/>
</dbReference>
<accession>A0A3R9EIA1</accession>
<dbReference type="OrthoDB" id="5854445at2"/>
<dbReference type="RefSeq" id="WP_125320163.1">
    <property type="nucleotide sequence ID" value="NZ_AP024889.1"/>
</dbReference>
<organism evidence="1 2">
    <name type="scientific">Vibrio pectenicida</name>
    <dbReference type="NCBI Taxonomy" id="62763"/>
    <lineage>
        <taxon>Bacteria</taxon>
        <taxon>Pseudomonadati</taxon>
        <taxon>Pseudomonadota</taxon>
        <taxon>Gammaproteobacteria</taxon>
        <taxon>Vibrionales</taxon>
        <taxon>Vibrionaceae</taxon>
        <taxon>Vibrio</taxon>
    </lineage>
</organism>
<evidence type="ECO:0000313" key="2">
    <source>
        <dbReference type="Proteomes" id="UP000269041"/>
    </source>
</evidence>
<evidence type="ECO:0000313" key="1">
    <source>
        <dbReference type="EMBL" id="RSD32114.1"/>
    </source>
</evidence>
<proteinExistence type="predicted"/>
<sequence>MQEKLHYMHLDENYFDQNILEKMGKSFDSIHIGLLRGDCLVRVVDMDGWSHDKLKHFNRSLKQTVGEFPYIIKNALDNKRPNLRPYSWYTEEDCLKSALVMSGSEVKLSNHNYLYHLVHHKALPLIESILYQAIPEITSVKNSGSFIYPPDEGMMSWHTNESLSPTPVRVYFVYSPEDRKSYFRYIGLDGRVYTSWDRKGWNIRAFHCGSLQVDGYRLWHCVMSNTHRFSFGFRLTGIAMDQLGFMAKEFDAGYMNIEGWRAW</sequence>
<keyword evidence="2" id="KW-1185">Reference proteome</keyword>
<dbReference type="EMBL" id="RSFA01000015">
    <property type="protein sequence ID" value="RSD32114.1"/>
    <property type="molecule type" value="Genomic_DNA"/>
</dbReference>
<comment type="caution">
    <text evidence="1">The sequence shown here is derived from an EMBL/GenBank/DDBJ whole genome shotgun (WGS) entry which is preliminary data.</text>
</comment>
<name>A0A3R9EIA1_9VIBR</name>
<protein>
    <submittedName>
        <fullName evidence="1">Uncharacterized protein</fullName>
    </submittedName>
</protein>
<reference evidence="1 2" key="1">
    <citation type="submission" date="2018-12" db="EMBL/GenBank/DDBJ databases">
        <title>Genomic taxonomy of the Vibrionaceae family.</title>
        <authorList>
            <person name="Gomez-Gil B."/>
            <person name="Enciso-Ibarra K."/>
        </authorList>
    </citation>
    <scope>NUCLEOTIDE SEQUENCE [LARGE SCALE GENOMIC DNA]</scope>
    <source>
        <strain evidence="1 2">CAIM 594</strain>
    </source>
</reference>
<dbReference type="AlphaFoldDB" id="A0A3R9EIA1"/>